<proteinExistence type="predicted"/>
<dbReference type="Proteomes" id="UP000245647">
    <property type="component" value="Unassembled WGS sequence"/>
</dbReference>
<dbReference type="PROSITE" id="PS52050">
    <property type="entry name" value="WYL"/>
    <property type="match status" value="1"/>
</dbReference>
<feature type="domain" description="WCX" evidence="2">
    <location>
        <begin position="254"/>
        <end position="332"/>
    </location>
</feature>
<keyword evidence="4" id="KW-1185">Reference proteome</keyword>
<evidence type="ECO:0000313" key="4">
    <source>
        <dbReference type="Proteomes" id="UP000245647"/>
    </source>
</evidence>
<dbReference type="InterPro" id="IPR057727">
    <property type="entry name" value="WCX_dom"/>
</dbReference>
<organism evidence="3 4">
    <name type="scientific">Pararcticibacter amylolyticus</name>
    <dbReference type="NCBI Taxonomy" id="2173175"/>
    <lineage>
        <taxon>Bacteria</taxon>
        <taxon>Pseudomonadati</taxon>
        <taxon>Bacteroidota</taxon>
        <taxon>Sphingobacteriia</taxon>
        <taxon>Sphingobacteriales</taxon>
        <taxon>Sphingobacteriaceae</taxon>
        <taxon>Pararcticibacter</taxon>
    </lineage>
</organism>
<gene>
    <name evidence="3" type="ORF">DDR33_24445</name>
</gene>
<feature type="domain" description="WYL" evidence="1">
    <location>
        <begin position="156"/>
        <end position="222"/>
    </location>
</feature>
<name>A0A2U2P9F4_9SPHI</name>
<dbReference type="InterPro" id="IPR026881">
    <property type="entry name" value="WYL_dom"/>
</dbReference>
<dbReference type="InterPro" id="IPR051534">
    <property type="entry name" value="CBASS_pafABC_assoc_protein"/>
</dbReference>
<sequence>MAVNKNAQTRYHVLDKCFANPVKKYFIEDLLKCVNERLLEIDPDSRGIKRRQLLEDIRYMESSEGWSAPIDHIPDGKRVYYRYSDKNFSIDNQPLNQAEIEQLRDAMRLLTRFQGLPQFEWVHELGPKLEQAFLLENESAPIISFDSNSYLKGIELLAPLFHHILYKNPLCISYQSYKSDHARDFIIHPYYLKQYNNRWFLLGLNDALNKITILALDRILGISEEDIVFIPNTEYDFNEYFEDVIGVTIVEGSEPVTVVLQFPPRAAPYVLSKPLHGSQKRISNDESGLVVSLEVIPNFELESLILSFGETVKVLEPADLKERIKERLMEALKGYGASNF</sequence>
<dbReference type="AlphaFoldDB" id="A0A2U2P9F4"/>
<dbReference type="PANTHER" id="PTHR34580">
    <property type="match status" value="1"/>
</dbReference>
<dbReference type="RefSeq" id="WP_109418425.1">
    <property type="nucleotide sequence ID" value="NZ_QEAS01000040.1"/>
</dbReference>
<dbReference type="Pfam" id="PF13280">
    <property type="entry name" value="WYL"/>
    <property type="match status" value="1"/>
</dbReference>
<evidence type="ECO:0000259" key="1">
    <source>
        <dbReference type="Pfam" id="PF13280"/>
    </source>
</evidence>
<evidence type="ECO:0000313" key="3">
    <source>
        <dbReference type="EMBL" id="PWG78017.1"/>
    </source>
</evidence>
<accession>A0A2U2P9F4</accession>
<protein>
    <submittedName>
        <fullName evidence="3">WYL domain-containing protein</fullName>
    </submittedName>
</protein>
<dbReference type="PANTHER" id="PTHR34580:SF9">
    <property type="entry name" value="SLL5097 PROTEIN"/>
    <property type="match status" value="1"/>
</dbReference>
<reference evidence="3 4" key="1">
    <citation type="submission" date="2018-04" db="EMBL/GenBank/DDBJ databases">
        <title>Pedobacter chongqingensis sp. nov., isolated from a rottenly hemp rope.</title>
        <authorList>
            <person name="Cai Y."/>
        </authorList>
    </citation>
    <scope>NUCLEOTIDE SEQUENCE [LARGE SCALE GENOMIC DNA]</scope>
    <source>
        <strain evidence="3 4">FJ4-8</strain>
    </source>
</reference>
<comment type="caution">
    <text evidence="3">The sequence shown here is derived from an EMBL/GenBank/DDBJ whole genome shotgun (WGS) entry which is preliminary data.</text>
</comment>
<evidence type="ECO:0000259" key="2">
    <source>
        <dbReference type="Pfam" id="PF25583"/>
    </source>
</evidence>
<dbReference type="EMBL" id="QEAS01000040">
    <property type="protein sequence ID" value="PWG78017.1"/>
    <property type="molecule type" value="Genomic_DNA"/>
</dbReference>
<dbReference type="Pfam" id="PF25583">
    <property type="entry name" value="WCX"/>
    <property type="match status" value="1"/>
</dbReference>
<dbReference type="OrthoDB" id="43316at2"/>